<dbReference type="Gene3D" id="3.30.160.20">
    <property type="match status" value="1"/>
</dbReference>
<gene>
    <name evidence="7" type="ORF">CDAUBV1_LOCUS11911</name>
</gene>
<evidence type="ECO:0000256" key="4">
    <source>
        <dbReference type="ARBA" id="ARBA00023128"/>
    </source>
</evidence>
<reference evidence="7" key="1">
    <citation type="submission" date="2024-06" db="EMBL/GenBank/DDBJ databases">
        <authorList>
            <person name="Liu X."/>
            <person name="Lenzi L."/>
            <person name="Haldenby T S."/>
            <person name="Uol C."/>
        </authorList>
    </citation>
    <scope>NUCLEOTIDE SEQUENCE</scope>
</reference>
<name>A0AAV2TMU4_CALDB</name>
<dbReference type="EMBL" id="CAXLJL010000412">
    <property type="protein sequence ID" value="CAL5137625.1"/>
    <property type="molecule type" value="Genomic_DNA"/>
</dbReference>
<accession>A0AAV2TMU4</accession>
<evidence type="ECO:0000256" key="5">
    <source>
        <dbReference type="SAM" id="MobiDB-lite"/>
    </source>
</evidence>
<dbReference type="GO" id="GO:0003747">
    <property type="term" value="F:translation release factor activity"/>
    <property type="evidence" value="ECO:0007669"/>
    <property type="project" value="InterPro"/>
</dbReference>
<dbReference type="InterPro" id="IPR045853">
    <property type="entry name" value="Pep_chain_release_fac_I_sf"/>
</dbReference>
<comment type="caution">
    <text evidence="7">The sequence shown here is derived from an EMBL/GenBank/DDBJ whole genome shotgun (WGS) entry which is preliminary data.</text>
</comment>
<dbReference type="AlphaFoldDB" id="A0AAV2TMU4"/>
<comment type="subcellular location">
    <subcellularLocation>
        <location evidence="1">Mitochondrion</location>
    </subcellularLocation>
</comment>
<organism evidence="7 8">
    <name type="scientific">Calicophoron daubneyi</name>
    <name type="common">Rumen fluke</name>
    <name type="synonym">Paramphistomum daubneyi</name>
    <dbReference type="NCBI Taxonomy" id="300641"/>
    <lineage>
        <taxon>Eukaryota</taxon>
        <taxon>Metazoa</taxon>
        <taxon>Spiralia</taxon>
        <taxon>Lophotrochozoa</taxon>
        <taxon>Platyhelminthes</taxon>
        <taxon>Trematoda</taxon>
        <taxon>Digenea</taxon>
        <taxon>Plagiorchiida</taxon>
        <taxon>Pronocephalata</taxon>
        <taxon>Paramphistomoidea</taxon>
        <taxon>Paramphistomidae</taxon>
        <taxon>Calicophoron</taxon>
    </lineage>
</organism>
<dbReference type="GO" id="GO:0005739">
    <property type="term" value="C:mitochondrion"/>
    <property type="evidence" value="ECO:0007669"/>
    <property type="project" value="UniProtKB-SubCell"/>
</dbReference>
<evidence type="ECO:0000256" key="1">
    <source>
        <dbReference type="ARBA" id="ARBA00004173"/>
    </source>
</evidence>
<dbReference type="PANTHER" id="PTHR46203">
    <property type="entry name" value="PROBABLE PEPTIDE CHAIN RELEASE FACTOR C12ORF65"/>
    <property type="match status" value="1"/>
</dbReference>
<protein>
    <recommendedName>
        <fullName evidence="6">Prokaryotic-type class I peptide chain release factors domain-containing protein</fullName>
    </recommendedName>
</protein>
<evidence type="ECO:0000313" key="7">
    <source>
        <dbReference type="EMBL" id="CAL5137625.1"/>
    </source>
</evidence>
<keyword evidence="3" id="KW-0809">Transit peptide</keyword>
<comment type="similarity">
    <text evidence="2">Belongs to the prokaryotic/mitochondrial release factor family.</text>
</comment>
<evidence type="ECO:0000256" key="3">
    <source>
        <dbReference type="ARBA" id="ARBA00022946"/>
    </source>
</evidence>
<evidence type="ECO:0000256" key="2">
    <source>
        <dbReference type="ARBA" id="ARBA00010835"/>
    </source>
</evidence>
<dbReference type="SUPFAM" id="SSF75620">
    <property type="entry name" value="Release factor"/>
    <property type="match status" value="1"/>
</dbReference>
<dbReference type="InterPro" id="IPR000352">
    <property type="entry name" value="Pep_chain_release_fac_I"/>
</dbReference>
<dbReference type="Pfam" id="PF00472">
    <property type="entry name" value="RF-1"/>
    <property type="match status" value="1"/>
</dbReference>
<dbReference type="InterPro" id="IPR052405">
    <property type="entry name" value="Mito_Transl_Release_Factor"/>
</dbReference>
<evidence type="ECO:0000259" key="6">
    <source>
        <dbReference type="Pfam" id="PF00472"/>
    </source>
</evidence>
<keyword evidence="4" id="KW-0496">Mitochondrion</keyword>
<feature type="domain" description="Prokaryotic-type class I peptide chain release factors" evidence="6">
    <location>
        <begin position="46"/>
        <end position="142"/>
    </location>
</feature>
<proteinExistence type="inferred from homology"/>
<dbReference type="PANTHER" id="PTHR46203:SF1">
    <property type="entry name" value="MITOCHONDRIAL TRANSLATION RELEASE FACTOR IN RESCUE"/>
    <property type="match status" value="1"/>
</dbReference>
<sequence>MLLANNGSRSVLRLVVKWWPPSARLGREISAHKSAYSTDNTNKFLFDESDLTEEFVRGWGPGGQKINKTSNCVLLHHNPTGLFVKCQDSRILEENRKIARQRLNQKLDIYYNGDESETVQMERKANAREQQKYLRSKRRLATKLEFKEREGLSKKSHGPMDPADECQDPLGKSR</sequence>
<feature type="region of interest" description="Disordered" evidence="5">
    <location>
        <begin position="145"/>
        <end position="174"/>
    </location>
</feature>
<dbReference type="Proteomes" id="UP001497525">
    <property type="component" value="Unassembled WGS sequence"/>
</dbReference>
<evidence type="ECO:0000313" key="8">
    <source>
        <dbReference type="Proteomes" id="UP001497525"/>
    </source>
</evidence>